<proteinExistence type="predicted"/>
<dbReference type="InterPro" id="IPR043001">
    <property type="entry name" value="IP5_2-K_N_lobe"/>
</dbReference>
<evidence type="ECO:0000256" key="1">
    <source>
        <dbReference type="ARBA" id="ARBA00001774"/>
    </source>
</evidence>
<keyword evidence="6 8" id="KW-0418">Kinase</keyword>
<dbReference type="EMBL" id="JAODAN010000003">
    <property type="protein sequence ID" value="KAK1925792.1"/>
    <property type="molecule type" value="Genomic_DNA"/>
</dbReference>
<keyword evidence="4 8" id="KW-0808">Transferase</keyword>
<evidence type="ECO:0000256" key="6">
    <source>
        <dbReference type="ARBA" id="ARBA00022777"/>
    </source>
</evidence>
<gene>
    <name evidence="9" type="ORF">DB88DRAFT_427514</name>
</gene>
<evidence type="ECO:0000256" key="8">
    <source>
        <dbReference type="RuleBase" id="RU364126"/>
    </source>
</evidence>
<evidence type="ECO:0000256" key="2">
    <source>
        <dbReference type="ARBA" id="ARBA00012023"/>
    </source>
</evidence>
<evidence type="ECO:0000256" key="3">
    <source>
        <dbReference type="ARBA" id="ARBA00014846"/>
    </source>
</evidence>
<dbReference type="GO" id="GO:0005524">
    <property type="term" value="F:ATP binding"/>
    <property type="evidence" value="ECO:0007669"/>
    <property type="project" value="UniProtKB-KW"/>
</dbReference>
<evidence type="ECO:0000256" key="5">
    <source>
        <dbReference type="ARBA" id="ARBA00022741"/>
    </source>
</evidence>
<name>A0AAD9L7S1_PAPLA</name>
<evidence type="ECO:0000313" key="10">
    <source>
        <dbReference type="Proteomes" id="UP001182556"/>
    </source>
</evidence>
<feature type="non-terminal residue" evidence="9">
    <location>
        <position position="388"/>
    </location>
</feature>
<dbReference type="PANTHER" id="PTHR14456:SF2">
    <property type="entry name" value="INOSITOL-PENTAKISPHOSPHATE 2-KINASE"/>
    <property type="match status" value="1"/>
</dbReference>
<dbReference type="Gene3D" id="3.30.200.110">
    <property type="entry name" value="Inositol-pentakisphosphate 2-kinase, N-lobe"/>
    <property type="match status" value="1"/>
</dbReference>
<dbReference type="PANTHER" id="PTHR14456">
    <property type="entry name" value="INOSITOL POLYPHOSPHATE KINASE 1"/>
    <property type="match status" value="1"/>
</dbReference>
<accession>A0AAD9L7S1</accession>
<keyword evidence="5 8" id="KW-0547">Nucleotide-binding</keyword>
<dbReference type="GO" id="GO:0005634">
    <property type="term" value="C:nucleus"/>
    <property type="evidence" value="ECO:0007669"/>
    <property type="project" value="TreeGrafter"/>
</dbReference>
<reference evidence="9" key="1">
    <citation type="submission" date="2023-02" db="EMBL/GenBank/DDBJ databases">
        <title>Identification and recombinant expression of a fungal hydrolase from Papiliotrema laurentii that hydrolyzes apple cutin and clears colloidal polyester polyurethane.</title>
        <authorList>
            <consortium name="DOE Joint Genome Institute"/>
            <person name="Roman V.A."/>
            <person name="Bojanowski C."/>
            <person name="Crable B.R."/>
            <person name="Wagner D.N."/>
            <person name="Hung C.S."/>
            <person name="Nadeau L.J."/>
            <person name="Schratz L."/>
            <person name="Haridas S."/>
            <person name="Pangilinan J."/>
            <person name="Lipzen A."/>
            <person name="Na H."/>
            <person name="Yan M."/>
            <person name="Ng V."/>
            <person name="Grigoriev I.V."/>
            <person name="Spatafora J.W."/>
            <person name="Barlow D."/>
            <person name="Biffinger J."/>
            <person name="Kelley-Loughnane N."/>
            <person name="Varaljay V.A."/>
            <person name="Crookes-Goodson W.J."/>
        </authorList>
    </citation>
    <scope>NUCLEOTIDE SEQUENCE</scope>
    <source>
        <strain evidence="9">5307AH</strain>
    </source>
</reference>
<comment type="catalytic activity">
    <reaction evidence="1 8">
        <text>1D-myo-inositol 1,3,4,5,6-pentakisphosphate + ATP = 1D-myo-inositol hexakisphosphate + ADP + H(+)</text>
        <dbReference type="Rhea" id="RHEA:20313"/>
        <dbReference type="ChEBI" id="CHEBI:15378"/>
        <dbReference type="ChEBI" id="CHEBI:30616"/>
        <dbReference type="ChEBI" id="CHEBI:57733"/>
        <dbReference type="ChEBI" id="CHEBI:58130"/>
        <dbReference type="ChEBI" id="CHEBI:456216"/>
        <dbReference type="EC" id="2.7.1.158"/>
    </reaction>
</comment>
<dbReference type="Pfam" id="PF06090">
    <property type="entry name" value="Ins_P5_2-kin"/>
    <property type="match status" value="1"/>
</dbReference>
<keyword evidence="7 8" id="KW-0067">ATP-binding</keyword>
<evidence type="ECO:0000313" key="9">
    <source>
        <dbReference type="EMBL" id="KAK1925792.1"/>
    </source>
</evidence>
<keyword evidence="10" id="KW-1185">Reference proteome</keyword>
<evidence type="ECO:0000256" key="7">
    <source>
        <dbReference type="ARBA" id="ARBA00022840"/>
    </source>
</evidence>
<dbReference type="InterPro" id="IPR009286">
    <property type="entry name" value="Ins_P5_2-kin"/>
</dbReference>
<dbReference type="Proteomes" id="UP001182556">
    <property type="component" value="Unassembled WGS sequence"/>
</dbReference>
<dbReference type="GO" id="GO:0035299">
    <property type="term" value="F:inositol-1,3,4,5,6-pentakisphosphate 2-kinase activity"/>
    <property type="evidence" value="ECO:0007669"/>
    <property type="project" value="UniProtKB-EC"/>
</dbReference>
<evidence type="ECO:0000256" key="4">
    <source>
        <dbReference type="ARBA" id="ARBA00022679"/>
    </source>
</evidence>
<comment type="caution">
    <text evidence="9">The sequence shown here is derived from an EMBL/GenBank/DDBJ whole genome shotgun (WGS) entry which is preliminary data.</text>
</comment>
<protein>
    <recommendedName>
        <fullName evidence="3 8">Inositol-pentakisphosphate 2-kinase</fullName>
        <ecNumber evidence="2 8">2.7.1.158</ecNumber>
    </recommendedName>
</protein>
<sequence length="388" mass="43499">TAPSDWRYRTEGGAHLIFTYAGSSPSFSGRVLRIRKPTSPMDAHEAAGILWKEKLLPKLISSSLLLGSKAVDLDTEWVKTLLGEAEGARPRSRRQGAGSLSDAITGPVKASIMDDTTAVGNSDTETILSIEIKPKWGFLPRAEFVTPPEAVSIKSQIPRYVLHRHYKNEPIEDAYNPQDLFSGEEERVKKASEDLWRIWETSDGMKNNWRIYVNGQVIKPGQADRIPLARDSTDAATRTLPLVIPQLLSSGVFAELKQLQSTLDPIDISTLATRFQHAYPKDALFDPALITEPDSTELEEFVEKYLENPSRGVEKAGWTLREHMIAYALSAIFKDCSIFVSIPLVKVGDEWTVKPGTKVKIIDLDLKDVKNLGKWHDLDRAIWQHWLE</sequence>
<feature type="non-terminal residue" evidence="9">
    <location>
        <position position="1"/>
    </location>
</feature>
<dbReference type="EC" id="2.7.1.158" evidence="2 8"/>
<organism evidence="9 10">
    <name type="scientific">Papiliotrema laurentii</name>
    <name type="common">Cryptococcus laurentii</name>
    <dbReference type="NCBI Taxonomy" id="5418"/>
    <lineage>
        <taxon>Eukaryota</taxon>
        <taxon>Fungi</taxon>
        <taxon>Dikarya</taxon>
        <taxon>Basidiomycota</taxon>
        <taxon>Agaricomycotina</taxon>
        <taxon>Tremellomycetes</taxon>
        <taxon>Tremellales</taxon>
        <taxon>Rhynchogastremaceae</taxon>
        <taxon>Papiliotrema</taxon>
    </lineage>
</organism>
<dbReference type="GO" id="GO:0032958">
    <property type="term" value="P:inositol phosphate biosynthetic process"/>
    <property type="evidence" value="ECO:0007669"/>
    <property type="project" value="TreeGrafter"/>
</dbReference>
<comment type="function">
    <text evidence="8">Phosphorylates Ins(1,3,4,5,6)P5 at position 2 to form Ins(1,2,3,4,5,6)P6 (InsP6 or phytate).</text>
</comment>
<dbReference type="AlphaFoldDB" id="A0AAD9L7S1"/>
<comment type="domain">
    <text evidence="8">The EXKPK motif is conserved in inositol-pentakisphosphate 2-kinases of both family 1 and 2.</text>
</comment>